<name>A0A7W5ZYA8_9SPHN</name>
<accession>A0A7W5ZYA8</accession>
<keyword evidence="2" id="KW-0472">Membrane</keyword>
<feature type="compositionally biased region" description="Pro residues" evidence="1">
    <location>
        <begin position="123"/>
        <end position="148"/>
    </location>
</feature>
<feature type="chain" id="PRO_5030725975" description="LPXTG cell wall anchor domain-containing protein" evidence="3">
    <location>
        <begin position="25"/>
        <end position="380"/>
    </location>
</feature>
<dbReference type="RefSeq" id="WP_183613841.1">
    <property type="nucleotide sequence ID" value="NZ_JACICY010000006.1"/>
</dbReference>
<keyword evidence="2" id="KW-1133">Transmembrane helix</keyword>
<evidence type="ECO:0000256" key="2">
    <source>
        <dbReference type="SAM" id="Phobius"/>
    </source>
</evidence>
<proteinExistence type="predicted"/>
<dbReference type="AlphaFoldDB" id="A0A7W5ZYA8"/>
<feature type="compositionally biased region" description="Pro residues" evidence="1">
    <location>
        <begin position="48"/>
        <end position="74"/>
    </location>
</feature>
<protein>
    <recommendedName>
        <fullName evidence="6">LPXTG cell wall anchor domain-containing protein</fullName>
    </recommendedName>
</protein>
<reference evidence="4 5" key="1">
    <citation type="submission" date="2020-08" db="EMBL/GenBank/DDBJ databases">
        <title>Genomic Encyclopedia of Type Strains, Phase IV (KMG-IV): sequencing the most valuable type-strain genomes for metagenomic binning, comparative biology and taxonomic classification.</title>
        <authorList>
            <person name="Goeker M."/>
        </authorList>
    </citation>
    <scope>NUCLEOTIDE SEQUENCE [LARGE SCALE GENOMIC DNA]</scope>
    <source>
        <strain evidence="4 5">DSM 14552</strain>
    </source>
</reference>
<feature type="transmembrane region" description="Helical" evidence="2">
    <location>
        <begin position="158"/>
        <end position="179"/>
    </location>
</feature>
<organism evidence="4 5">
    <name type="scientific">Novosphingobium hassiacum</name>
    <dbReference type="NCBI Taxonomy" id="173676"/>
    <lineage>
        <taxon>Bacteria</taxon>
        <taxon>Pseudomonadati</taxon>
        <taxon>Pseudomonadota</taxon>
        <taxon>Alphaproteobacteria</taxon>
        <taxon>Sphingomonadales</taxon>
        <taxon>Sphingomonadaceae</taxon>
        <taxon>Novosphingobium</taxon>
    </lineage>
</organism>
<sequence length="380" mass="39142">MGPLSITRFSVVSAFALGAGIASAQDVGSYQLPPSPRPSATAQGPVVPDVPPPRPATSPTASPTPAPAPAPATPPASSSPDAPRIVLPSPRQPSAASPRPAPSAPVRAPATAPTAQADAAPAAAPPISPLPTATPLPTPSVSSPPPPLTQTQPEKAAIWPWIALALALVAAALGGFVTFQRRKRLTATEAVFEPPIVHPEPLPEIAPEIVPPVPAQPQTPVLNVDLEATRMSATLFNATLAYRLSVSAGTRIDSLTVRGDMTAAHASRPAEEQLGSGDAPILHRAGALAAEEVIELSGEVRLPLSAIKPIQHGNAALFVPLVRLELEGMSNGKPVRLRAAFVVGLEEAGADERLHPFRLDLGPRIYPYVGRRALAVPTFA</sequence>
<evidence type="ECO:0000256" key="1">
    <source>
        <dbReference type="SAM" id="MobiDB-lite"/>
    </source>
</evidence>
<keyword evidence="5" id="KW-1185">Reference proteome</keyword>
<evidence type="ECO:0000313" key="4">
    <source>
        <dbReference type="EMBL" id="MBB3861328.1"/>
    </source>
</evidence>
<evidence type="ECO:0000256" key="3">
    <source>
        <dbReference type="SAM" id="SignalP"/>
    </source>
</evidence>
<comment type="caution">
    <text evidence="4">The sequence shown here is derived from an EMBL/GenBank/DDBJ whole genome shotgun (WGS) entry which is preliminary data.</text>
</comment>
<feature type="region of interest" description="Disordered" evidence="1">
    <location>
        <begin position="27"/>
        <end position="152"/>
    </location>
</feature>
<dbReference type="EMBL" id="JACICY010000006">
    <property type="protein sequence ID" value="MBB3861328.1"/>
    <property type="molecule type" value="Genomic_DNA"/>
</dbReference>
<keyword evidence="3" id="KW-0732">Signal</keyword>
<evidence type="ECO:0008006" key="6">
    <source>
        <dbReference type="Google" id="ProtNLM"/>
    </source>
</evidence>
<gene>
    <name evidence="4" type="ORF">GGQ88_002612</name>
</gene>
<keyword evidence="2" id="KW-0812">Transmembrane</keyword>
<feature type="compositionally biased region" description="Low complexity" evidence="1">
    <location>
        <begin position="75"/>
        <end position="122"/>
    </location>
</feature>
<feature type="signal peptide" evidence="3">
    <location>
        <begin position="1"/>
        <end position="24"/>
    </location>
</feature>
<dbReference type="Proteomes" id="UP000562395">
    <property type="component" value="Unassembled WGS sequence"/>
</dbReference>
<evidence type="ECO:0000313" key="5">
    <source>
        <dbReference type="Proteomes" id="UP000562395"/>
    </source>
</evidence>